<dbReference type="InterPro" id="IPR002018">
    <property type="entry name" value="CarbesteraseB"/>
</dbReference>
<proteinExistence type="inferred from homology"/>
<gene>
    <name evidence="8" type="ORF">RI129_000312</name>
</gene>
<dbReference type="EMBL" id="JAVRBK010000001">
    <property type="protein sequence ID" value="KAK5649283.1"/>
    <property type="molecule type" value="Genomic_DNA"/>
</dbReference>
<evidence type="ECO:0000256" key="5">
    <source>
        <dbReference type="ARBA" id="ARBA00023180"/>
    </source>
</evidence>
<evidence type="ECO:0000256" key="3">
    <source>
        <dbReference type="ARBA" id="ARBA00022801"/>
    </source>
</evidence>
<evidence type="ECO:0000256" key="6">
    <source>
        <dbReference type="RuleBase" id="RU361235"/>
    </source>
</evidence>
<evidence type="ECO:0000313" key="9">
    <source>
        <dbReference type="Proteomes" id="UP001329430"/>
    </source>
</evidence>
<name>A0AAN7ZVV7_9COLE</name>
<comment type="similarity">
    <text evidence="1 6">Belongs to the type-B carboxylesterase/lipase family.</text>
</comment>
<evidence type="ECO:0000259" key="7">
    <source>
        <dbReference type="Pfam" id="PF00135"/>
    </source>
</evidence>
<evidence type="ECO:0000256" key="4">
    <source>
        <dbReference type="ARBA" id="ARBA00023157"/>
    </source>
</evidence>
<comment type="caution">
    <text evidence="8">The sequence shown here is derived from an EMBL/GenBank/DDBJ whole genome shotgun (WGS) entry which is preliminary data.</text>
</comment>
<dbReference type="EC" id="3.1.1.-" evidence="6"/>
<keyword evidence="4" id="KW-1015">Disulfide bond</keyword>
<keyword evidence="9" id="KW-1185">Reference proteome</keyword>
<organism evidence="8 9">
    <name type="scientific">Pyrocoelia pectoralis</name>
    <dbReference type="NCBI Taxonomy" id="417401"/>
    <lineage>
        <taxon>Eukaryota</taxon>
        <taxon>Metazoa</taxon>
        <taxon>Ecdysozoa</taxon>
        <taxon>Arthropoda</taxon>
        <taxon>Hexapoda</taxon>
        <taxon>Insecta</taxon>
        <taxon>Pterygota</taxon>
        <taxon>Neoptera</taxon>
        <taxon>Endopterygota</taxon>
        <taxon>Coleoptera</taxon>
        <taxon>Polyphaga</taxon>
        <taxon>Elateriformia</taxon>
        <taxon>Elateroidea</taxon>
        <taxon>Lampyridae</taxon>
        <taxon>Lampyrinae</taxon>
        <taxon>Pyrocoelia</taxon>
    </lineage>
</organism>
<protein>
    <recommendedName>
        <fullName evidence="6">Carboxylic ester hydrolase</fullName>
        <ecNumber evidence="6">3.1.1.-</ecNumber>
    </recommendedName>
</protein>
<evidence type="ECO:0000256" key="1">
    <source>
        <dbReference type="ARBA" id="ARBA00005964"/>
    </source>
</evidence>
<sequence length="559" mass="63338">MLLRGHSRVSLLLNAITFKNNSVINCVPEVHTKLGKIRGYYKKSAYGRTFSAFEGIPYAKPPIGDLRFEAPQPVSSWSTTLNATTLYVCKQVKSLYSILERYHYDQEDCLYLNVYVASEQPSENDNLDVIVNIHGGSFTYGDGYMSSPNYILDRDVVFVNFNYRLGILGFLSTEDEILPGNNGLKDQQLALKWVQAHIKQFGGNPKSVTLMGNSAGGASVHFHYFSPGSEGLFHRGISLSGNVLMPWAIQEGALEKARKVATLLNCTYQKTNDMVDCLKVVPVDEIILKTAAFHVATNYSFVPFAPVVEVKSENSFITRHPYKLLEEGEINHVPWLTCITSDEGVFFTALLSSMLEEIDRNWNELSQFVLDYAYVVHDGDKRDVAQKIKSFYFQSGDLQDKFHKYGKLIGDRYFNVGFEIASLMQAKLSKSPVYAGLYSFSASKCFAKVIGWNLKGVLHGDDFLLIHGSPFETYPHNTKPDQLMTNSLLDILTSFASDGNPRTKQVIWEPVTTDTFRYLLIRDVDNMNMTMEDKFSPREFWENLDIMENDKVMLTRDEF</sequence>
<evidence type="ECO:0000256" key="2">
    <source>
        <dbReference type="ARBA" id="ARBA00022487"/>
    </source>
</evidence>
<dbReference type="PANTHER" id="PTHR43142:SF1">
    <property type="entry name" value="CARBOXYLIC ESTER HYDROLASE"/>
    <property type="match status" value="1"/>
</dbReference>
<feature type="domain" description="Carboxylesterase type B" evidence="7">
    <location>
        <begin position="28"/>
        <end position="527"/>
    </location>
</feature>
<keyword evidence="3 6" id="KW-0378">Hydrolase</keyword>
<dbReference type="InterPro" id="IPR029058">
    <property type="entry name" value="AB_hydrolase_fold"/>
</dbReference>
<dbReference type="InterPro" id="IPR019826">
    <property type="entry name" value="Carboxylesterase_B_AS"/>
</dbReference>
<keyword evidence="5" id="KW-0325">Glycoprotein</keyword>
<dbReference type="Pfam" id="PF00135">
    <property type="entry name" value="COesterase"/>
    <property type="match status" value="1"/>
</dbReference>
<dbReference type="Proteomes" id="UP001329430">
    <property type="component" value="Chromosome 1"/>
</dbReference>
<dbReference type="PROSITE" id="PS00122">
    <property type="entry name" value="CARBOXYLESTERASE_B_1"/>
    <property type="match status" value="1"/>
</dbReference>
<dbReference type="GO" id="GO:0052689">
    <property type="term" value="F:carboxylic ester hydrolase activity"/>
    <property type="evidence" value="ECO:0007669"/>
    <property type="project" value="UniProtKB-KW"/>
</dbReference>
<evidence type="ECO:0000313" key="8">
    <source>
        <dbReference type="EMBL" id="KAK5649283.1"/>
    </source>
</evidence>
<dbReference type="Gene3D" id="3.40.50.1820">
    <property type="entry name" value="alpha/beta hydrolase"/>
    <property type="match status" value="1"/>
</dbReference>
<dbReference type="PANTHER" id="PTHR43142">
    <property type="entry name" value="CARBOXYLIC ESTER HYDROLASE"/>
    <property type="match status" value="1"/>
</dbReference>
<keyword evidence="2" id="KW-0719">Serine esterase</keyword>
<dbReference type="SUPFAM" id="SSF53474">
    <property type="entry name" value="alpha/beta-Hydrolases"/>
    <property type="match status" value="1"/>
</dbReference>
<accession>A0AAN7ZVV7</accession>
<dbReference type="AlphaFoldDB" id="A0AAN7ZVV7"/>
<reference evidence="8 9" key="1">
    <citation type="journal article" date="2024" name="Insects">
        <title>An Improved Chromosome-Level Genome Assembly of the Firefly Pyrocoelia pectoralis.</title>
        <authorList>
            <person name="Fu X."/>
            <person name="Meyer-Rochow V.B."/>
            <person name="Ballantyne L."/>
            <person name="Zhu X."/>
        </authorList>
    </citation>
    <scope>NUCLEOTIDE SEQUENCE [LARGE SCALE GENOMIC DNA]</scope>
    <source>
        <strain evidence="8">XCY_ONT2</strain>
    </source>
</reference>